<protein>
    <recommendedName>
        <fullName evidence="4">TonB-dependent receptor</fullName>
    </recommendedName>
</protein>
<proteinExistence type="predicted"/>
<reference evidence="2 3" key="1">
    <citation type="submission" date="2013-09" db="EMBL/GenBank/DDBJ databases">
        <authorList>
            <person name="Zeng Z."/>
            <person name="Chen C."/>
        </authorList>
    </citation>
    <scope>NUCLEOTIDE SEQUENCE [LARGE SCALE GENOMIC DNA]</scope>
    <source>
        <strain evidence="2 3">GH29-5</strain>
    </source>
</reference>
<dbReference type="Proteomes" id="UP000030121">
    <property type="component" value="Unassembled WGS sequence"/>
</dbReference>
<dbReference type="RefSeq" id="WP_026979581.1">
    <property type="nucleotide sequence ID" value="NZ_AUCZ01000003.1"/>
</dbReference>
<evidence type="ECO:0000313" key="3">
    <source>
        <dbReference type="Proteomes" id="UP000030121"/>
    </source>
</evidence>
<keyword evidence="3" id="KW-1185">Reference proteome</keyword>
<organism evidence="2 3">
    <name type="scientific">Flavobacterium suncheonense GH29-5 = DSM 17707</name>
    <dbReference type="NCBI Taxonomy" id="1121899"/>
    <lineage>
        <taxon>Bacteria</taxon>
        <taxon>Pseudomonadati</taxon>
        <taxon>Bacteroidota</taxon>
        <taxon>Flavobacteriia</taxon>
        <taxon>Flavobacteriales</taxon>
        <taxon>Flavobacteriaceae</taxon>
        <taxon>Flavobacterium</taxon>
    </lineage>
</organism>
<comment type="caution">
    <text evidence="2">The sequence shown here is derived from an EMBL/GenBank/DDBJ whole genome shotgun (WGS) entry which is preliminary data.</text>
</comment>
<gene>
    <name evidence="2" type="ORF">Q764_11185</name>
</gene>
<feature type="chain" id="PRO_5001991906" description="TonB-dependent receptor" evidence="1">
    <location>
        <begin position="19"/>
        <end position="240"/>
    </location>
</feature>
<sequence length="240" mass="26772">MKQKLLFLLLLVFSAAWSQNPKILKGKVIADTKDLGGITVGNLTTHKEVFTASDGQFSIYAKAGDTLLFTSVQLKTRKIVVEKEDFDYLPFPVRLELKVTEIKEVVVEKSNIDAVSLGIIPYKVKPFTPAERRYYTANTGSGLVSVDAIINTISGRNAMLKKEIAAERNKMIQERLGNMFDADYLMTEFKIPEDYIDGFVVFASENPKVAKAVKDKNKTLTTFLLGGLAETYNKMITDAK</sequence>
<dbReference type="AlphaFoldDB" id="A0A0A2MAY2"/>
<evidence type="ECO:0008006" key="4">
    <source>
        <dbReference type="Google" id="ProtNLM"/>
    </source>
</evidence>
<evidence type="ECO:0000256" key="1">
    <source>
        <dbReference type="SAM" id="SignalP"/>
    </source>
</evidence>
<dbReference type="OrthoDB" id="1427655at2"/>
<dbReference type="STRING" id="1121899.GCA_000430025_00811"/>
<dbReference type="eggNOG" id="ENOG5032W78">
    <property type="taxonomic scope" value="Bacteria"/>
</dbReference>
<feature type="signal peptide" evidence="1">
    <location>
        <begin position="1"/>
        <end position="18"/>
    </location>
</feature>
<evidence type="ECO:0000313" key="2">
    <source>
        <dbReference type="EMBL" id="KGO88791.1"/>
    </source>
</evidence>
<dbReference type="EMBL" id="JRLW01000015">
    <property type="protein sequence ID" value="KGO88791.1"/>
    <property type="molecule type" value="Genomic_DNA"/>
</dbReference>
<keyword evidence="1" id="KW-0732">Signal</keyword>
<name>A0A0A2MAY2_9FLAO</name>
<accession>A0A0A2MAY2</accession>